<accession>A0A4Y7WFA1</accession>
<comment type="caution">
    <text evidence="2">The sequence shown here is derived from an EMBL/GenBank/DDBJ whole genome shotgun (WGS) entry which is preliminary data.</text>
</comment>
<keyword evidence="1" id="KW-0812">Transmembrane</keyword>
<proteinExistence type="predicted"/>
<dbReference type="Proteomes" id="UP000298210">
    <property type="component" value="Unassembled WGS sequence"/>
</dbReference>
<keyword evidence="1" id="KW-0472">Membrane</keyword>
<sequence length="44" mass="4591">MWGLVALSRGGGAVSVFEALSLALGFGMFILALVTLVLLLIKKN</sequence>
<feature type="transmembrane region" description="Helical" evidence="1">
    <location>
        <begin position="20"/>
        <end position="41"/>
    </location>
</feature>
<dbReference type="Pfam" id="PF16935">
    <property type="entry name" value="Hol_Tox"/>
    <property type="match status" value="1"/>
</dbReference>
<evidence type="ECO:0000313" key="3">
    <source>
        <dbReference type="Proteomes" id="UP000298210"/>
    </source>
</evidence>
<dbReference type="EMBL" id="SNUX01000004">
    <property type="protein sequence ID" value="TES46297.1"/>
    <property type="molecule type" value="Genomic_DNA"/>
</dbReference>
<protein>
    <submittedName>
        <fullName evidence="2">Putative holin-like toxin</fullName>
    </submittedName>
</protein>
<dbReference type="InterPro" id="IPR031616">
    <property type="entry name" value="BsrE-like"/>
</dbReference>
<reference evidence="2 3" key="1">
    <citation type="submission" date="2019-03" db="EMBL/GenBank/DDBJ databases">
        <authorList>
            <person name="Liu G."/>
        </authorList>
    </citation>
    <scope>NUCLEOTIDE SEQUENCE [LARGE SCALE GENOMIC DNA]</scope>
    <source>
        <strain evidence="2 3">DSM 19099</strain>
    </source>
</reference>
<organism evidence="2 3">
    <name type="scientific">Shouchella lehensis</name>
    <dbReference type="NCBI Taxonomy" id="300825"/>
    <lineage>
        <taxon>Bacteria</taxon>
        <taxon>Bacillati</taxon>
        <taxon>Bacillota</taxon>
        <taxon>Bacilli</taxon>
        <taxon>Bacillales</taxon>
        <taxon>Bacillaceae</taxon>
        <taxon>Shouchella</taxon>
    </lineage>
</organism>
<gene>
    <name evidence="2" type="ORF">E2L03_16465</name>
</gene>
<evidence type="ECO:0000313" key="2">
    <source>
        <dbReference type="EMBL" id="TES46297.1"/>
    </source>
</evidence>
<name>A0A4Y7WFA1_9BACI</name>
<keyword evidence="1" id="KW-1133">Transmembrane helix</keyword>
<dbReference type="AlphaFoldDB" id="A0A4Y7WFA1"/>
<evidence type="ECO:0000256" key="1">
    <source>
        <dbReference type="SAM" id="Phobius"/>
    </source>
</evidence>